<feature type="domain" description="Chromatin assembly factor 1 subunit Cac1-like C-terminal" evidence="10">
    <location>
        <begin position="722"/>
        <end position="772"/>
    </location>
</feature>
<dbReference type="OrthoDB" id="440676at2759"/>
<accession>A0A9E7EIC3</accession>
<dbReference type="SUPFAM" id="SSF53137">
    <property type="entry name" value="Translational machinery components"/>
    <property type="match status" value="1"/>
</dbReference>
<organism evidence="11 12">
    <name type="scientific">Musa troglodytarum</name>
    <name type="common">fe'i banana</name>
    <dbReference type="NCBI Taxonomy" id="320322"/>
    <lineage>
        <taxon>Eukaryota</taxon>
        <taxon>Viridiplantae</taxon>
        <taxon>Streptophyta</taxon>
        <taxon>Embryophyta</taxon>
        <taxon>Tracheophyta</taxon>
        <taxon>Spermatophyta</taxon>
        <taxon>Magnoliopsida</taxon>
        <taxon>Liliopsida</taxon>
        <taxon>Zingiberales</taxon>
        <taxon>Musaceae</taxon>
        <taxon>Musa</taxon>
    </lineage>
</organism>
<evidence type="ECO:0000313" key="12">
    <source>
        <dbReference type="Proteomes" id="UP001055439"/>
    </source>
</evidence>
<dbReference type="GO" id="GO:0006412">
    <property type="term" value="P:translation"/>
    <property type="evidence" value="ECO:0007669"/>
    <property type="project" value="InterPro"/>
</dbReference>
<evidence type="ECO:0000259" key="9">
    <source>
        <dbReference type="Pfam" id="PF12253"/>
    </source>
</evidence>
<feature type="region of interest" description="Disordered" evidence="8">
    <location>
        <begin position="518"/>
        <end position="555"/>
    </location>
</feature>
<dbReference type="EMBL" id="CP097503">
    <property type="protein sequence ID" value="URD77528.1"/>
    <property type="molecule type" value="Genomic_DNA"/>
</dbReference>
<keyword evidence="3" id="KW-0227">DNA damage</keyword>
<dbReference type="InterPro" id="IPR005485">
    <property type="entry name" value="Rbsml_uL18_euk_arch"/>
</dbReference>
<evidence type="ECO:0000256" key="7">
    <source>
        <dbReference type="ARBA" id="ARBA00023274"/>
    </source>
</evidence>
<dbReference type="InterPro" id="IPR057268">
    <property type="entry name" value="Ribosomal_L18"/>
</dbReference>
<dbReference type="AlphaFoldDB" id="A0A9E7EIC3"/>
<evidence type="ECO:0000256" key="8">
    <source>
        <dbReference type="SAM" id="MobiDB-lite"/>
    </source>
</evidence>
<dbReference type="GO" id="GO:0005634">
    <property type="term" value="C:nucleus"/>
    <property type="evidence" value="ECO:0007669"/>
    <property type="project" value="UniProtKB-SubCell"/>
</dbReference>
<dbReference type="Gene3D" id="3.30.420.100">
    <property type="match status" value="1"/>
</dbReference>
<feature type="compositionally biased region" description="Acidic residues" evidence="8">
    <location>
        <begin position="530"/>
        <end position="546"/>
    </location>
</feature>
<keyword evidence="6" id="KW-0539">Nucleus</keyword>
<feature type="region of interest" description="Disordered" evidence="8">
    <location>
        <begin position="250"/>
        <end position="329"/>
    </location>
</feature>
<keyword evidence="7" id="KW-0687">Ribonucleoprotein</keyword>
<dbReference type="InterPro" id="IPR022043">
    <property type="entry name" value="CAF1A_DD"/>
</dbReference>
<dbReference type="GO" id="GO:1990904">
    <property type="term" value="C:ribonucleoprotein complex"/>
    <property type="evidence" value="ECO:0007669"/>
    <property type="project" value="UniProtKB-KW"/>
</dbReference>
<dbReference type="Proteomes" id="UP001055439">
    <property type="component" value="Chromosome 10"/>
</dbReference>
<evidence type="ECO:0000313" key="11">
    <source>
        <dbReference type="EMBL" id="URD77528.1"/>
    </source>
</evidence>
<dbReference type="InterPro" id="IPR048800">
    <property type="entry name" value="Cac1-like_C"/>
</dbReference>
<feature type="domain" description="Chromatin assembly factor 1 subunit A dimerization" evidence="9">
    <location>
        <begin position="495"/>
        <end position="559"/>
    </location>
</feature>
<evidence type="ECO:0000256" key="3">
    <source>
        <dbReference type="ARBA" id="ARBA00022763"/>
    </source>
</evidence>
<evidence type="ECO:0000256" key="1">
    <source>
        <dbReference type="ARBA" id="ARBA00004123"/>
    </source>
</evidence>
<comment type="similarity">
    <text evidence="2">Belongs to the universal ribosomal protein uL18 family.</text>
</comment>
<keyword evidence="4" id="KW-0689">Ribosomal protein</keyword>
<comment type="subcellular location">
    <subcellularLocation>
        <location evidence="1">Nucleus</location>
    </subcellularLocation>
</comment>
<name>A0A9E7EIC3_9LILI</name>
<dbReference type="GO" id="GO:0005840">
    <property type="term" value="C:ribosome"/>
    <property type="evidence" value="ECO:0007669"/>
    <property type="project" value="UniProtKB-KW"/>
</dbReference>
<feature type="compositionally biased region" description="Basic and acidic residues" evidence="8">
    <location>
        <begin position="250"/>
        <end position="327"/>
    </location>
</feature>
<evidence type="ECO:0000259" key="10">
    <source>
        <dbReference type="Pfam" id="PF21796"/>
    </source>
</evidence>
<evidence type="ECO:0000256" key="5">
    <source>
        <dbReference type="ARBA" id="ARBA00023204"/>
    </source>
</evidence>
<sequence>MVQDSSHVEAVRKCKPEVKDEQKRVKKLLKRKRACFDGNVNCDNKEVLITKCQGELDELFEYHMEVSGLRLQLDDGAYHSNNMMVAYLLEESRLPFSKLVGEIYGALKGKNGITLASVRGTVLFVGQRMMYGISSADADVLEDESESSLWCWETRDIKLLPITLRGVINIRRMARKKIHERISALSVMLSALSSPEHKAYGNNLMEASIKLGKALNKQGISSFVENLTQKYCADMAEKGARLQQKELMKEIEKSKQSAEKEKKKMDHEFQKEKLRREKELKRMQEEAEREEKQREKEATELKKQIKRQQEEAARERRRHEKEAELKKQLAIQKQASIMERFLKSSKKNSNSSDDKVSIKNSSIETTSKNTGIASAVTSSMDCGFSQECSLTTKDLRGLHISGWRKLAHLNRSCHWGVRRNPKIELMKELKLQRPSFVGEALEKNAALEKETSSHEANISEFSYDKLDNELASLTNTMCQDDLHITSSSAWLQHKKLLQFCQNHRPAYYGTWHRKSDVVGPRHPFRKDPELDYEIDSDEEWEEEDPGESLSDCDKNDDEILDAENFKNEDDTESEDSFVVPDGYLSENEGVEMQVSCEPTEDEAKVSKCCKSEVDSEESRALLQRQKILYNLTEKALRKSHPLVISNLTHEKAKLLMAEDLIGTAKVEQICLRALCMQAFPGGSIVDILKDPNTSSDDQQVCRCSKETTTQGATVAMKTDLDLPEFVRLIQSCPHGINKVVEVLQQEFPTTSKSQLRNKVREISNFVDSRWQVKKDVLEKIGLSTSQPTPDKDWTGTAKCFSKRCLPPKGMPIEISESSQSSSKPKRSFCGHIGSVFFITDSTMLSMFQAFVKTQKTKAYFKRFQVKYKRRRQGKTDYRARIRLINQDKNKYNTPKYRFITNKDITAQIISASIAGDLVLASAYSHELPRYGLEVGLTNYAAAYCTGLLLARRVLKMLEMDDEYQGNVEATGEDFSVEPAESRRPFHALLDVGLVRTTTGNRVFGALKVYHLLMLRIILTLLFCICFHDSKLFILCFTKLTFPIPGCCMCNYAYSRLHQSVVFGHCIDVNGREHHYIIVKVENVEIFLLCRQFCMQNKRSLEEESVVCLRRRINSEW</sequence>
<gene>
    <name evidence="11" type="ORF">MUK42_05929</name>
</gene>
<dbReference type="Pfam" id="PF17144">
    <property type="entry name" value="Ribosomal_L5e"/>
    <property type="match status" value="1"/>
</dbReference>
<dbReference type="Pfam" id="PF21796">
    <property type="entry name" value="Cac1_C"/>
    <property type="match status" value="1"/>
</dbReference>
<dbReference type="EMBL" id="CP097503">
    <property type="protein sequence ID" value="URD77525.1"/>
    <property type="molecule type" value="Genomic_DNA"/>
</dbReference>
<keyword evidence="5" id="KW-0234">DNA repair</keyword>
<dbReference type="CDD" id="cd00432">
    <property type="entry name" value="Ribosomal_L18_L5e"/>
    <property type="match status" value="1"/>
</dbReference>
<dbReference type="PANTHER" id="PTHR15272:SF0">
    <property type="entry name" value="CHROMATIN ASSEMBLY FACTOR 1 SUBUNIT A"/>
    <property type="match status" value="1"/>
</dbReference>
<protein>
    <submittedName>
        <fullName evidence="11">Chromatin assembly factor 1 subunit A</fullName>
    </submittedName>
</protein>
<dbReference type="Pfam" id="PF12253">
    <property type="entry name" value="CAF1A_dimeriz"/>
    <property type="match status" value="1"/>
</dbReference>
<dbReference type="GO" id="GO:0006334">
    <property type="term" value="P:nucleosome assembly"/>
    <property type="evidence" value="ECO:0007669"/>
    <property type="project" value="TreeGrafter"/>
</dbReference>
<keyword evidence="12" id="KW-1185">Reference proteome</keyword>
<dbReference type="GO" id="GO:0008097">
    <property type="term" value="F:5S rRNA binding"/>
    <property type="evidence" value="ECO:0007669"/>
    <property type="project" value="InterPro"/>
</dbReference>
<dbReference type="PANTHER" id="PTHR15272">
    <property type="entry name" value="CHROMATIN ASSEMBLY FACTOR 1 SUBUNIT A CAF-1 SUBUNIT A"/>
    <property type="match status" value="1"/>
</dbReference>
<dbReference type="GO" id="GO:0006281">
    <property type="term" value="P:DNA repair"/>
    <property type="evidence" value="ECO:0007669"/>
    <property type="project" value="UniProtKB-KW"/>
</dbReference>
<evidence type="ECO:0000256" key="2">
    <source>
        <dbReference type="ARBA" id="ARBA00007116"/>
    </source>
</evidence>
<proteinExistence type="inferred from homology"/>
<reference evidence="11" key="1">
    <citation type="submission" date="2022-05" db="EMBL/GenBank/DDBJ databases">
        <title>The Musa troglodytarum L. genome provides insights into the mechanism of non-climacteric behaviour and enrichment of carotenoids.</title>
        <authorList>
            <person name="Wang J."/>
        </authorList>
    </citation>
    <scope>NUCLEOTIDE SEQUENCE</scope>
    <source>
        <tissue evidence="11">Leaf</tissue>
    </source>
</reference>
<evidence type="ECO:0000256" key="6">
    <source>
        <dbReference type="ARBA" id="ARBA00023242"/>
    </source>
</evidence>
<dbReference type="GO" id="GO:0003735">
    <property type="term" value="F:structural constituent of ribosome"/>
    <property type="evidence" value="ECO:0007669"/>
    <property type="project" value="InterPro"/>
</dbReference>
<evidence type="ECO:0000256" key="4">
    <source>
        <dbReference type="ARBA" id="ARBA00022980"/>
    </source>
</evidence>
<dbReference type="EMBL" id="CP097503">
    <property type="protein sequence ID" value="URD77535.1"/>
    <property type="molecule type" value="Genomic_DNA"/>
</dbReference>
<dbReference type="PRINTS" id="PR00058">
    <property type="entry name" value="RIBOSOMALL5"/>
</dbReference>
<dbReference type="GO" id="GO:0033186">
    <property type="term" value="C:CAF-1 complex"/>
    <property type="evidence" value="ECO:0007669"/>
    <property type="project" value="TreeGrafter"/>
</dbReference>